<dbReference type="Gene3D" id="3.40.50.720">
    <property type="entry name" value="NAD(P)-binding Rossmann-like Domain"/>
    <property type="match status" value="1"/>
</dbReference>
<keyword evidence="2 4" id="KW-0560">Oxidoreductase</keyword>
<name>A0ABZ1PM79_9ACTN</name>
<evidence type="ECO:0000256" key="1">
    <source>
        <dbReference type="ARBA" id="ARBA00010944"/>
    </source>
</evidence>
<dbReference type="EC" id="1.1.1.133" evidence="2"/>
<dbReference type="InterPro" id="IPR029903">
    <property type="entry name" value="RmlD-like-bd"/>
</dbReference>
<dbReference type="Gene3D" id="3.90.25.10">
    <property type="entry name" value="UDP-galactose 4-epimerase, domain 1"/>
    <property type="match status" value="1"/>
</dbReference>
<dbReference type="EMBL" id="CP107941">
    <property type="protein sequence ID" value="WUI84780.1"/>
    <property type="molecule type" value="Genomic_DNA"/>
</dbReference>
<comment type="similarity">
    <text evidence="1 2">Belongs to the dTDP-4-dehydrorhamnose reductase family.</text>
</comment>
<keyword evidence="5" id="KW-1185">Reference proteome</keyword>
<evidence type="ECO:0000256" key="2">
    <source>
        <dbReference type="RuleBase" id="RU364082"/>
    </source>
</evidence>
<feature type="domain" description="RmlD-like substrate binding" evidence="3">
    <location>
        <begin position="3"/>
        <end position="283"/>
    </location>
</feature>
<proteinExistence type="inferred from homology"/>
<dbReference type="NCBIfam" id="TIGR01214">
    <property type="entry name" value="rmlD"/>
    <property type="match status" value="1"/>
</dbReference>
<sequence>MTRLLVTGAGGMLGRDLVTVLHTRADLKVTAATRAELDVTDPIAVRGAVADHDIVINAAAWTNVDGAEADEAAATAVNGTGVANLAAACVATGARLIQVSTDYVLAGDAQTPYPEDAPTAPVNAYGRGKLVGEQAITRLLPDTGYVVRTAWLYGAHGSNFVSTMLRLANQREHLDVVDDQHGQPTWSHTLAERLVALADAALDGQAAPGVYHGTCSGQTTWYGLARAAFMLAGLDPDRIRPTTSDRFPRPAPRPAYSVLSHSRWEAAGFPPLPDWHTTLVHAFRSPDPPAPWKIVGSSPSSPA</sequence>
<gene>
    <name evidence="4" type="primary">rfbD</name>
    <name evidence="4" type="ORF">OG375_10860</name>
</gene>
<dbReference type="RefSeq" id="WP_328374791.1">
    <property type="nucleotide sequence ID" value="NZ_CP107936.1"/>
</dbReference>
<evidence type="ECO:0000313" key="5">
    <source>
        <dbReference type="Proteomes" id="UP001346877"/>
    </source>
</evidence>
<evidence type="ECO:0000313" key="4">
    <source>
        <dbReference type="EMBL" id="WUI84780.1"/>
    </source>
</evidence>
<reference evidence="4 5" key="1">
    <citation type="submission" date="2022-10" db="EMBL/GenBank/DDBJ databases">
        <title>The complete genomes of actinobacterial strains from the NBC collection.</title>
        <authorList>
            <person name="Joergensen T.S."/>
            <person name="Alvarez Arevalo M."/>
            <person name="Sterndorff E.B."/>
            <person name="Faurdal D."/>
            <person name="Vuksanovic O."/>
            <person name="Mourched A.-S."/>
            <person name="Charusanti P."/>
            <person name="Shaw S."/>
            <person name="Blin K."/>
            <person name="Weber T."/>
        </authorList>
    </citation>
    <scope>NUCLEOTIDE SEQUENCE [LARGE SCALE GENOMIC DNA]</scope>
    <source>
        <strain evidence="4 5">NBC_00396</strain>
    </source>
</reference>
<dbReference type="InterPro" id="IPR005913">
    <property type="entry name" value="dTDP_dehydrorham_reduct"/>
</dbReference>
<dbReference type="Proteomes" id="UP001346877">
    <property type="component" value="Chromosome"/>
</dbReference>
<dbReference type="InterPro" id="IPR036291">
    <property type="entry name" value="NAD(P)-bd_dom_sf"/>
</dbReference>
<accession>A0ABZ1PM79</accession>
<comment type="pathway">
    <text evidence="2">Carbohydrate biosynthesis; dTDP-L-rhamnose biosynthesis.</text>
</comment>
<evidence type="ECO:0000259" key="3">
    <source>
        <dbReference type="Pfam" id="PF04321"/>
    </source>
</evidence>
<dbReference type="PANTHER" id="PTHR10491:SF4">
    <property type="entry name" value="METHIONINE ADENOSYLTRANSFERASE 2 SUBUNIT BETA"/>
    <property type="match status" value="1"/>
</dbReference>
<dbReference type="PANTHER" id="PTHR10491">
    <property type="entry name" value="DTDP-4-DEHYDRORHAMNOSE REDUCTASE"/>
    <property type="match status" value="1"/>
</dbReference>
<comment type="function">
    <text evidence="2">Catalyzes the reduction of dTDP-6-deoxy-L-lyxo-4-hexulose to yield dTDP-L-rhamnose.</text>
</comment>
<dbReference type="GO" id="GO:0008831">
    <property type="term" value="F:dTDP-4-dehydrorhamnose reductase activity"/>
    <property type="evidence" value="ECO:0007669"/>
    <property type="project" value="UniProtKB-EC"/>
</dbReference>
<organism evidence="4 5">
    <name type="scientific">Micromonospora zamorensis</name>
    <dbReference type="NCBI Taxonomy" id="709883"/>
    <lineage>
        <taxon>Bacteria</taxon>
        <taxon>Bacillati</taxon>
        <taxon>Actinomycetota</taxon>
        <taxon>Actinomycetes</taxon>
        <taxon>Micromonosporales</taxon>
        <taxon>Micromonosporaceae</taxon>
        <taxon>Micromonospora</taxon>
    </lineage>
</organism>
<dbReference type="SUPFAM" id="SSF51735">
    <property type="entry name" value="NAD(P)-binding Rossmann-fold domains"/>
    <property type="match status" value="1"/>
</dbReference>
<protein>
    <recommendedName>
        <fullName evidence="2">dTDP-4-dehydrorhamnose reductase</fullName>
        <ecNumber evidence="2">1.1.1.133</ecNumber>
    </recommendedName>
</protein>
<dbReference type="CDD" id="cd05254">
    <property type="entry name" value="dTDP_HR_like_SDR_e"/>
    <property type="match status" value="1"/>
</dbReference>
<keyword evidence="2" id="KW-0521">NADP</keyword>
<dbReference type="Pfam" id="PF04321">
    <property type="entry name" value="RmlD_sub_bind"/>
    <property type="match status" value="1"/>
</dbReference>